<feature type="transmembrane region" description="Helical" evidence="1">
    <location>
        <begin position="101"/>
        <end position="123"/>
    </location>
</feature>
<feature type="transmembrane region" description="Helical" evidence="1">
    <location>
        <begin position="35"/>
        <end position="52"/>
    </location>
</feature>
<comment type="caution">
    <text evidence="2">The sequence shown here is derived from an EMBL/GenBank/DDBJ whole genome shotgun (WGS) entry which is preliminary data.</text>
</comment>
<gene>
    <name evidence="2" type="ORF">A5869_001664</name>
</gene>
<name>A0A200HZ14_9ENTE</name>
<reference evidence="2 3" key="1">
    <citation type="submission" date="2017-05" db="EMBL/GenBank/DDBJ databases">
        <title>The Genome Sequence of Enterococcus faecium 2D5_DIV0622.</title>
        <authorList>
            <consortium name="The Broad Institute Genomics Platform"/>
            <consortium name="The Broad Institute Genomic Center for Infectious Diseases"/>
            <person name="Earl A."/>
            <person name="Manson A."/>
            <person name="Schwartman J."/>
            <person name="Gilmore M."/>
            <person name="Abouelleil A."/>
            <person name="Cao P."/>
            <person name="Chapman S."/>
            <person name="Cusick C."/>
            <person name="Shea T."/>
            <person name="Young S."/>
            <person name="Neafsey D."/>
            <person name="Nusbaum C."/>
            <person name="Birren B."/>
        </authorList>
    </citation>
    <scope>NUCLEOTIDE SEQUENCE [LARGE SCALE GENOMIC DNA]</scope>
    <source>
        <strain evidence="2 3">2D5_DIV0622</strain>
    </source>
</reference>
<evidence type="ECO:0000256" key="1">
    <source>
        <dbReference type="SAM" id="Phobius"/>
    </source>
</evidence>
<dbReference type="Gene3D" id="1.10.1760.20">
    <property type="match status" value="1"/>
</dbReference>
<organism evidence="2 3">
    <name type="scientific">Enterococcus cecorum</name>
    <dbReference type="NCBI Taxonomy" id="44008"/>
    <lineage>
        <taxon>Bacteria</taxon>
        <taxon>Bacillati</taxon>
        <taxon>Bacillota</taxon>
        <taxon>Bacilli</taxon>
        <taxon>Lactobacillales</taxon>
        <taxon>Enterococcaceae</taxon>
        <taxon>Enterococcus</taxon>
    </lineage>
</organism>
<feature type="transmembrane region" description="Helical" evidence="1">
    <location>
        <begin position="64"/>
        <end position="89"/>
    </location>
</feature>
<keyword evidence="1" id="KW-0812">Transmembrane</keyword>
<dbReference type="Proteomes" id="UP000196503">
    <property type="component" value="Unassembled WGS sequence"/>
</dbReference>
<accession>A0A200HZ14</accession>
<proteinExistence type="predicted"/>
<dbReference type="AlphaFoldDB" id="A0A200HZ14"/>
<keyword evidence="1" id="KW-1133">Transmembrane helix</keyword>
<protein>
    <recommendedName>
        <fullName evidence="4">ECF transporter S component</fullName>
    </recommendedName>
</protein>
<evidence type="ECO:0000313" key="3">
    <source>
        <dbReference type="Proteomes" id="UP000196503"/>
    </source>
</evidence>
<dbReference type="EMBL" id="NIBL01000002">
    <property type="protein sequence ID" value="OUZ18182.1"/>
    <property type="molecule type" value="Genomic_DNA"/>
</dbReference>
<dbReference type="RefSeq" id="WP_087663441.1">
    <property type="nucleotide sequence ID" value="NZ_NIBL01000002.1"/>
</dbReference>
<sequence length="192" mass="20769">MNKEKSQLQLLVFCALAIGVNVVLGSVVTYTHVPLLFLDAIGTIFIAVNFPLRYGLLTGLGTNVVLAVIHGPLALPFGLVSLTIALVAHLASRRGFGYKQVILTGIFIVFFGSFVSAAVRLVLYDGFNGTSRTLTDALVFTMRAGGLSRYFSAYTGAFSDGIIDKILSCLLVSWLSESQTVRRLFSNLRVSR</sequence>
<evidence type="ECO:0000313" key="2">
    <source>
        <dbReference type="EMBL" id="OUZ18182.1"/>
    </source>
</evidence>
<keyword evidence="1" id="KW-0472">Membrane</keyword>
<evidence type="ECO:0008006" key="4">
    <source>
        <dbReference type="Google" id="ProtNLM"/>
    </source>
</evidence>